<organism evidence="10 11">
    <name type="scientific">Steinernema hermaphroditum</name>
    <dbReference type="NCBI Taxonomy" id="289476"/>
    <lineage>
        <taxon>Eukaryota</taxon>
        <taxon>Metazoa</taxon>
        <taxon>Ecdysozoa</taxon>
        <taxon>Nematoda</taxon>
        <taxon>Chromadorea</taxon>
        <taxon>Rhabditida</taxon>
        <taxon>Tylenchina</taxon>
        <taxon>Panagrolaimomorpha</taxon>
        <taxon>Strongyloidoidea</taxon>
        <taxon>Steinernematidae</taxon>
        <taxon>Steinernema</taxon>
    </lineage>
</organism>
<evidence type="ECO:0000313" key="11">
    <source>
        <dbReference type="Proteomes" id="UP001175271"/>
    </source>
</evidence>
<keyword evidence="4 7" id="KW-0808">Transferase</keyword>
<dbReference type="EC" id="2.1.1.296" evidence="1"/>
<comment type="caution">
    <text evidence="10">The sequence shown here is derived from an EMBL/GenBank/DDBJ whole genome shotgun (WGS) entry which is preliminary data.</text>
</comment>
<dbReference type="PROSITE" id="PS51614">
    <property type="entry name" value="SAM_MT_ADRIFT"/>
    <property type="match status" value="1"/>
</dbReference>
<feature type="region of interest" description="Disordered" evidence="8">
    <location>
        <begin position="662"/>
        <end position="687"/>
    </location>
</feature>
<dbReference type="PANTHER" id="PTHR16121:SF2">
    <property type="entry name" value="CAP-SPECIFIC MRNA (NUCLEOSIDE-2'-O-)-METHYLTRANSFERASE 2"/>
    <property type="match status" value="1"/>
</dbReference>
<sequence>MTPTYELILDKIFEKRFDLKMRGALAFSDDTTESTKDFEALYDEVDSLKIFPKPSDWHDHTTFTHAMKNLSRELQRQRGVAHASQAYCKLTELFHTNPEMTINGAGDSVFRSLHLCEAPGAFIRATVDHFARGVVEWSATSFNPYFEWNAPEEMFVEDDDDMVLRFPKRWNFGRSNSGDVFEACPEDFVEATFDLVTADGSLRCDITEKESATVSLFRQEIDLAFFALREGGDFVLKMYSWRSEEMRALLQICLDHFQTVRICKPSASKPGSYEVYLVCCSYSREPSVSSSHDLALQNALLYSAAKFFIDHQILMSTFNRDSYENWSRKLQNYITTANRSATSTWIQMFVRKGFVSVYERSAAPTGKPWRNKKAILKSRDLEKSISIDVDWRWEWTFAEDVTYGIARKDTPIINSLFLHDGHPRETELKDLCHSDFSLNGRVMKDGYDWIQFVLDSLLHREEPFELDLGDRLLLSRLSASIVGAMCSLYRKVTLKKGSITFSEQVDQRELERLGTFLSAVTRNNGQDLLSIASAAKMAEPTFYSIILFINITVGLSGNNESTQATLESKERLPPSRIRWRENKQLFACLPFYRIRGNRIARSGRSPKGSEMASSSSGTPLALQRGLAGGRPSSAAGEASAHRRHRPSVVSISMNSVLKSSLAPGATGATRRSSQQMLDRSSLRSGGGAELASRRASHLLHRKSVGLVGSAEILGGSLGERTSSKLTLDEELYDILYAFG</sequence>
<dbReference type="InterPro" id="IPR029063">
    <property type="entry name" value="SAM-dependent_MTases_sf"/>
</dbReference>
<dbReference type="Pfam" id="PF01728">
    <property type="entry name" value="FtsJ"/>
    <property type="match status" value="1"/>
</dbReference>
<dbReference type="GO" id="GO:0005737">
    <property type="term" value="C:cytoplasm"/>
    <property type="evidence" value="ECO:0007669"/>
    <property type="project" value="TreeGrafter"/>
</dbReference>
<keyword evidence="11" id="KW-1185">Reference proteome</keyword>
<dbReference type="InterPro" id="IPR025807">
    <property type="entry name" value="Adrift-typ_MeTrfase"/>
</dbReference>
<feature type="active site" description="Proton acceptor" evidence="7">
    <location>
        <position position="237"/>
    </location>
</feature>
<evidence type="ECO:0000313" key="10">
    <source>
        <dbReference type="EMBL" id="KAK0403639.1"/>
    </source>
</evidence>
<dbReference type="InterPro" id="IPR050851">
    <property type="entry name" value="mRNA_Cap_2O-Ribose_MeTrfase"/>
</dbReference>
<keyword evidence="5 7" id="KW-0949">S-adenosyl-L-methionine</keyword>
<evidence type="ECO:0000259" key="9">
    <source>
        <dbReference type="PROSITE" id="PS51614"/>
    </source>
</evidence>
<name>A0AA39LNL9_9BILA</name>
<evidence type="ECO:0000256" key="3">
    <source>
        <dbReference type="ARBA" id="ARBA00022603"/>
    </source>
</evidence>
<dbReference type="PANTHER" id="PTHR16121">
    <property type="entry name" value="CAP-SPECIFIC MRNA (NUCLEOSIDE-2'-O-)-METHYLTRANSFERASE 1-RELATED"/>
    <property type="match status" value="1"/>
</dbReference>
<dbReference type="EMBL" id="JAUCMV010000004">
    <property type="protein sequence ID" value="KAK0403639.1"/>
    <property type="molecule type" value="Genomic_DNA"/>
</dbReference>
<dbReference type="AlphaFoldDB" id="A0AA39LNL9"/>
<evidence type="ECO:0000256" key="8">
    <source>
        <dbReference type="SAM" id="MobiDB-lite"/>
    </source>
</evidence>
<feature type="region of interest" description="Disordered" evidence="8">
    <location>
        <begin position="600"/>
        <end position="646"/>
    </location>
</feature>
<feature type="compositionally biased region" description="Polar residues" evidence="8">
    <location>
        <begin position="669"/>
        <end position="678"/>
    </location>
</feature>
<reference evidence="10" key="1">
    <citation type="submission" date="2023-06" db="EMBL/GenBank/DDBJ databases">
        <title>Genomic analysis of the entomopathogenic nematode Steinernema hermaphroditum.</title>
        <authorList>
            <person name="Schwarz E.M."/>
            <person name="Heppert J.K."/>
            <person name="Baniya A."/>
            <person name="Schwartz H.T."/>
            <person name="Tan C.-H."/>
            <person name="Antoshechkin I."/>
            <person name="Sternberg P.W."/>
            <person name="Goodrich-Blair H."/>
            <person name="Dillman A.R."/>
        </authorList>
    </citation>
    <scope>NUCLEOTIDE SEQUENCE</scope>
    <source>
        <strain evidence="10">PS9179</strain>
        <tissue evidence="10">Whole animal</tissue>
    </source>
</reference>
<dbReference type="Proteomes" id="UP001175271">
    <property type="component" value="Unassembled WGS sequence"/>
</dbReference>
<dbReference type="GO" id="GO:0120550">
    <property type="term" value="F:methyltransferase cap2 activity"/>
    <property type="evidence" value="ECO:0007669"/>
    <property type="project" value="UniProtKB-EC"/>
</dbReference>
<evidence type="ECO:0000256" key="7">
    <source>
        <dbReference type="PROSITE-ProRule" id="PRU00946"/>
    </source>
</evidence>
<dbReference type="Gene3D" id="3.40.50.150">
    <property type="entry name" value="Vaccinia Virus protein VP39"/>
    <property type="match status" value="1"/>
</dbReference>
<gene>
    <name evidence="10" type="ORF">QR680_017044</name>
</gene>
<feature type="domain" description="Adrift-type SAM-dependent 2'-O-MTase" evidence="9">
    <location>
        <begin position="81"/>
        <end position="284"/>
    </location>
</feature>
<feature type="binding site" evidence="7">
    <location>
        <position position="120"/>
    </location>
    <ligand>
        <name>S-adenosyl-L-methionine</name>
        <dbReference type="ChEBI" id="CHEBI:59789"/>
    </ligand>
</feature>
<evidence type="ECO:0000256" key="5">
    <source>
        <dbReference type="ARBA" id="ARBA00022691"/>
    </source>
</evidence>
<evidence type="ECO:0000256" key="4">
    <source>
        <dbReference type="ARBA" id="ARBA00022679"/>
    </source>
</evidence>
<dbReference type="SUPFAM" id="SSF53335">
    <property type="entry name" value="S-adenosyl-L-methionine-dependent methyltransferases"/>
    <property type="match status" value="1"/>
</dbReference>
<dbReference type="GO" id="GO:0005634">
    <property type="term" value="C:nucleus"/>
    <property type="evidence" value="ECO:0007669"/>
    <property type="project" value="UniProtKB-ARBA"/>
</dbReference>
<evidence type="ECO:0000256" key="2">
    <source>
        <dbReference type="ARBA" id="ARBA00021134"/>
    </source>
</evidence>
<comment type="catalytic activity">
    <reaction evidence="6">
        <text>a 5'-end (N(7)-methyl 5'-triphosphoguanosine)-(2'-O-methyl-ribonucleoside)-(ribonucleotide) in mRNA + S-adenosyl-L-methionine = a 5'-end (N(7)-methyl 5'-triphosphoguanosine)-(2'-O-methyl-ribonucleoside)-(2'-O-methyl-ribonucleotide) in mRNA + S-adenosyl-L-homocysteine + H(+)</text>
        <dbReference type="Rhea" id="RHEA:67024"/>
        <dbReference type="Rhea" id="RHEA-COMP:17169"/>
        <dbReference type="Rhea" id="RHEA-COMP:17170"/>
        <dbReference type="ChEBI" id="CHEBI:15378"/>
        <dbReference type="ChEBI" id="CHEBI:57856"/>
        <dbReference type="ChEBI" id="CHEBI:59789"/>
        <dbReference type="ChEBI" id="CHEBI:167612"/>
        <dbReference type="ChEBI" id="CHEBI:167614"/>
        <dbReference type="EC" id="2.1.1.296"/>
    </reaction>
</comment>
<comment type="caution">
    <text evidence="7">Lacks conserved residue(s) required for the propagation of feature annotation.</text>
</comment>
<dbReference type="GO" id="GO:0006370">
    <property type="term" value="P:7-methylguanosine mRNA capping"/>
    <property type="evidence" value="ECO:0007669"/>
    <property type="project" value="TreeGrafter"/>
</dbReference>
<accession>A0AA39LNL9</accession>
<evidence type="ECO:0000256" key="1">
    <source>
        <dbReference type="ARBA" id="ARBA00012770"/>
    </source>
</evidence>
<feature type="binding site" evidence="7">
    <location>
        <position position="199"/>
    </location>
    <ligand>
        <name>S-adenosyl-L-methionine</name>
        <dbReference type="ChEBI" id="CHEBI:59789"/>
    </ligand>
</feature>
<keyword evidence="3 7" id="KW-0489">Methyltransferase</keyword>
<protein>
    <recommendedName>
        <fullName evidence="2">Cap-specific mRNA (nucleoside-2'-O-)-methyltransferase 2</fullName>
        <ecNumber evidence="1">2.1.1.296</ecNumber>
    </recommendedName>
</protein>
<dbReference type="InterPro" id="IPR002877">
    <property type="entry name" value="RNA_MeTrfase_FtsJ_dom"/>
</dbReference>
<dbReference type="GO" id="GO:0032259">
    <property type="term" value="P:methylation"/>
    <property type="evidence" value="ECO:0007669"/>
    <property type="project" value="UniProtKB-KW"/>
</dbReference>
<proteinExistence type="predicted"/>
<evidence type="ECO:0000256" key="6">
    <source>
        <dbReference type="ARBA" id="ARBA00049477"/>
    </source>
</evidence>
<dbReference type="GO" id="GO:0004483">
    <property type="term" value="F:methyltransferase cap1 activity"/>
    <property type="evidence" value="ECO:0007669"/>
    <property type="project" value="TreeGrafter"/>
</dbReference>